<comment type="caution">
    <text evidence="5">The sequence shown here is derived from an EMBL/GenBank/DDBJ whole genome shotgun (WGS) entry which is preliminary data.</text>
</comment>
<feature type="domain" description="Cell envelope-related transcriptional attenuator" evidence="4">
    <location>
        <begin position="317"/>
        <end position="464"/>
    </location>
</feature>
<dbReference type="EMBL" id="SNXO01000010">
    <property type="protein sequence ID" value="TDP57727.1"/>
    <property type="molecule type" value="Genomic_DNA"/>
</dbReference>
<dbReference type="RefSeq" id="WP_133528127.1">
    <property type="nucleotide sequence ID" value="NZ_SNXO01000010.1"/>
</dbReference>
<dbReference type="Gene3D" id="3.40.630.190">
    <property type="entry name" value="LCP protein"/>
    <property type="match status" value="1"/>
</dbReference>
<dbReference type="PANTHER" id="PTHR33392:SF6">
    <property type="entry name" value="POLYISOPRENYL-TEICHOIC ACID--PEPTIDOGLYCAN TEICHOIC ACID TRANSFERASE TAGU"/>
    <property type="match status" value="1"/>
</dbReference>
<dbReference type="InterPro" id="IPR050922">
    <property type="entry name" value="LytR/CpsA/Psr_CW_biosynth"/>
</dbReference>
<dbReference type="Gene3D" id="3.40.190.10">
    <property type="entry name" value="Periplasmic binding protein-like II"/>
    <property type="match status" value="1"/>
</dbReference>
<comment type="similarity">
    <text evidence="1">Belongs to the LytR/CpsA/Psr (LCP) family.</text>
</comment>
<protein>
    <submittedName>
        <fullName evidence="5">LytR family transcriptional attenuator</fullName>
    </submittedName>
</protein>
<dbReference type="PANTHER" id="PTHR33392">
    <property type="entry name" value="POLYISOPRENYL-TEICHOIC ACID--PEPTIDOGLYCAN TEICHOIC ACID TRANSFERASE TAGU"/>
    <property type="match status" value="1"/>
</dbReference>
<name>A0A4R6Q6N6_9FIRM</name>
<proteinExistence type="inferred from homology"/>
<accession>A0A4R6Q6N6</accession>
<evidence type="ECO:0000259" key="4">
    <source>
        <dbReference type="Pfam" id="PF03816"/>
    </source>
</evidence>
<dbReference type="NCBIfam" id="TIGR00350">
    <property type="entry name" value="lytR_cpsA_psr"/>
    <property type="match status" value="1"/>
</dbReference>
<dbReference type="InterPro" id="IPR004474">
    <property type="entry name" value="LytR_CpsA_psr"/>
</dbReference>
<evidence type="ECO:0000313" key="5">
    <source>
        <dbReference type="EMBL" id="TDP57727.1"/>
    </source>
</evidence>
<feature type="region of interest" description="Disordered" evidence="2">
    <location>
        <begin position="1"/>
        <end position="47"/>
    </location>
</feature>
<evidence type="ECO:0000313" key="6">
    <source>
        <dbReference type="Proteomes" id="UP000295500"/>
    </source>
</evidence>
<keyword evidence="3" id="KW-1133">Transmembrane helix</keyword>
<feature type="transmembrane region" description="Helical" evidence="3">
    <location>
        <begin position="145"/>
        <end position="166"/>
    </location>
</feature>
<feature type="transmembrane region" description="Helical" evidence="3">
    <location>
        <begin position="114"/>
        <end position="138"/>
    </location>
</feature>
<dbReference type="OrthoDB" id="27330at2"/>
<dbReference type="Proteomes" id="UP000295500">
    <property type="component" value="Unassembled WGS sequence"/>
</dbReference>
<keyword evidence="3" id="KW-0812">Transmembrane</keyword>
<keyword evidence="3" id="KW-0472">Membrane</keyword>
<organism evidence="5 6">
    <name type="scientific">Aminicella lysinilytica</name>
    <dbReference type="NCBI Taxonomy" id="433323"/>
    <lineage>
        <taxon>Bacteria</taxon>
        <taxon>Bacillati</taxon>
        <taxon>Bacillota</taxon>
        <taxon>Clostridia</taxon>
        <taxon>Peptostreptococcales</taxon>
        <taxon>Anaerovoracaceae</taxon>
        <taxon>Aminicella</taxon>
    </lineage>
</organism>
<feature type="transmembrane region" description="Helical" evidence="3">
    <location>
        <begin position="89"/>
        <end position="108"/>
    </location>
</feature>
<evidence type="ECO:0000256" key="3">
    <source>
        <dbReference type="SAM" id="Phobius"/>
    </source>
</evidence>
<dbReference type="AlphaFoldDB" id="A0A4R6Q6N6"/>
<dbReference type="Pfam" id="PF03816">
    <property type="entry name" value="LytR_cpsA_psr"/>
    <property type="match status" value="1"/>
</dbReference>
<gene>
    <name evidence="5" type="ORF">EV211_11025</name>
</gene>
<keyword evidence="6" id="KW-1185">Reference proteome</keyword>
<sequence>MRSDKYKHSSQGPEGRAGNQASGGPEDRAGNQVSGGPEGQAAQGSPASSAQAATAANAAQAATAANAAQTATATKAQAGRTKFGIFTRVWSIMYFFALVAFVVMLVYADILPAKIMYIALAIVGLISLAIFPTLYFYGFKRWKKIVALISSILLMGGFAFAIVNLGDTVGFFSQVTSVNEQTENYYVIVNKSSDYEKEDDIKGKEVATYLTNELNYSKAKGQLASNENVTYARVASLSKLGSGLLSKKYEAILISASHYKTICDQESDFKSKTRIIHVVKVKISSEDLSKNVDVTKESYNVYISGLDTSGTIDTASRSDVNMIVTVNPKTKTVLLTSIPRDYEIKLTSKDNATDKLTHTGIYGIQQTIKSVEKLTGVDMNYYLKVNYTTVTKFIDAVGGVDVNSDFTFTTHGQGVYYTFYEGKNHLDGAKALAFARERKSFASGDVQRNKDQAKIVEAVIKKASSSKTILTKYSSILAACKDYMEINMTSKEIKAIVKQQINDGGSWTIKKQNMTGSGTYETCYSTGDYSVYVMKPSEDQVVKAVDKIAAVMDGTLK</sequence>
<reference evidence="5 6" key="1">
    <citation type="submission" date="2019-03" db="EMBL/GenBank/DDBJ databases">
        <title>Genomic Encyclopedia of Type Strains, Phase IV (KMG-IV): sequencing the most valuable type-strain genomes for metagenomic binning, comparative biology and taxonomic classification.</title>
        <authorList>
            <person name="Goeker M."/>
        </authorList>
    </citation>
    <scope>NUCLEOTIDE SEQUENCE [LARGE SCALE GENOMIC DNA]</scope>
    <source>
        <strain evidence="5 6">DSM 28287</strain>
    </source>
</reference>
<evidence type="ECO:0000256" key="1">
    <source>
        <dbReference type="ARBA" id="ARBA00006068"/>
    </source>
</evidence>
<evidence type="ECO:0000256" key="2">
    <source>
        <dbReference type="SAM" id="MobiDB-lite"/>
    </source>
</evidence>